<dbReference type="InterPro" id="IPR043376">
    <property type="entry name" value="NPG1-like"/>
</dbReference>
<reference evidence="1 2" key="1">
    <citation type="journal article" date="2019" name="Plant Biotechnol. J.">
        <title>The red bayberry genome and genetic basis of sex determination.</title>
        <authorList>
            <person name="Jia H.M."/>
            <person name="Jia H.J."/>
            <person name="Cai Q.L."/>
            <person name="Wang Y."/>
            <person name="Zhao H.B."/>
            <person name="Yang W.F."/>
            <person name="Wang G.Y."/>
            <person name="Li Y.H."/>
            <person name="Zhan D.L."/>
            <person name="Shen Y.T."/>
            <person name="Niu Q.F."/>
            <person name="Chang L."/>
            <person name="Qiu J."/>
            <person name="Zhao L."/>
            <person name="Xie H.B."/>
            <person name="Fu W.Y."/>
            <person name="Jin J."/>
            <person name="Li X.W."/>
            <person name="Jiao Y."/>
            <person name="Zhou C.C."/>
            <person name="Tu T."/>
            <person name="Chai C.Y."/>
            <person name="Gao J.L."/>
            <person name="Fan L.J."/>
            <person name="van de Weg E."/>
            <person name="Wang J.Y."/>
            <person name="Gao Z.S."/>
        </authorList>
    </citation>
    <scope>NUCLEOTIDE SEQUENCE [LARGE SCALE GENOMIC DNA]</scope>
    <source>
        <tissue evidence="1">Leaves</tissue>
    </source>
</reference>
<sequence length="471" mass="52438">MDEDDSNFAEDVLSLPAERGYLDSEVARALLGTFEYRDGNRSGAALPLFEGIDMATMSHKIISISRGREHCTRHLQSDAGPSMSMLAVSVHLEAMFLKAILQQDLGRFAEAAQSCKLNLDTIESALPEGVLQNFEADCKLPEILMKAVDLLPKLWKLSGDPQQVITSYRRALLYQWDIELETIAKIQKPPTLIGSQLRRSFDCFMPTNNIEEAVLLLLLLLRKYALKRVGWDTSVIDHLSFALTVSGGLSTLAHRVEELPPGIMDGKEICCTLALCRYGEGEYMVALKLLRNLFHDGENHGSILELLLASKLCCENFDCIEEGICLCYYARKGLSETHGKCSQLASVANCLLGVLLSAKSRMVTSDSERILKESVALAALETAVRTMRDKDPYVVFHLCLENAEQRKLDAAHCYAKQLMKLEAGCTIEGHVLLTRILPAQKSFTDADNVINRVWIQSRQHGSRHIQTHGLD</sequence>
<dbReference type="PANTHER" id="PTHR44102">
    <property type="entry name" value="PROTEIN NPG1"/>
    <property type="match status" value="1"/>
</dbReference>
<organism evidence="1 2">
    <name type="scientific">Morella rubra</name>
    <name type="common">Chinese bayberry</name>
    <dbReference type="NCBI Taxonomy" id="262757"/>
    <lineage>
        <taxon>Eukaryota</taxon>
        <taxon>Viridiplantae</taxon>
        <taxon>Streptophyta</taxon>
        <taxon>Embryophyta</taxon>
        <taxon>Tracheophyta</taxon>
        <taxon>Spermatophyta</taxon>
        <taxon>Magnoliopsida</taxon>
        <taxon>eudicotyledons</taxon>
        <taxon>Gunneridae</taxon>
        <taxon>Pentapetalae</taxon>
        <taxon>rosids</taxon>
        <taxon>fabids</taxon>
        <taxon>Fagales</taxon>
        <taxon>Myricaceae</taxon>
        <taxon>Morella</taxon>
    </lineage>
</organism>
<dbReference type="OrthoDB" id="29013at2759"/>
<evidence type="ECO:0000313" key="1">
    <source>
        <dbReference type="EMBL" id="KAB1203004.1"/>
    </source>
</evidence>
<dbReference type="EMBL" id="RXIC02000026">
    <property type="protein sequence ID" value="KAB1203004.1"/>
    <property type="molecule type" value="Genomic_DNA"/>
</dbReference>
<proteinExistence type="predicted"/>
<gene>
    <name evidence="1" type="ORF">CJ030_MR8G024575</name>
</gene>
<dbReference type="AlphaFoldDB" id="A0A6A1URA2"/>
<name>A0A6A1URA2_9ROSI</name>
<dbReference type="Proteomes" id="UP000516437">
    <property type="component" value="Chromosome 8"/>
</dbReference>
<comment type="caution">
    <text evidence="1">The sequence shown here is derived from an EMBL/GenBank/DDBJ whole genome shotgun (WGS) entry which is preliminary data.</text>
</comment>
<evidence type="ECO:0000313" key="2">
    <source>
        <dbReference type="Proteomes" id="UP000516437"/>
    </source>
</evidence>
<dbReference type="PANTHER" id="PTHR44102:SF1">
    <property type="entry name" value="OS10G0471400 PROTEIN"/>
    <property type="match status" value="1"/>
</dbReference>
<accession>A0A6A1URA2</accession>
<keyword evidence="2" id="KW-1185">Reference proteome</keyword>
<protein>
    <submittedName>
        <fullName evidence="1">Uncharacterized protein</fullName>
    </submittedName>
</protein>